<name>A0A3M8LNE0_9MICO</name>
<evidence type="ECO:0000256" key="12">
    <source>
        <dbReference type="ARBA" id="ARBA00034430"/>
    </source>
</evidence>
<feature type="transmembrane region" description="Helical" evidence="13">
    <location>
        <begin position="53"/>
        <end position="75"/>
    </location>
</feature>
<accession>A0A3M8LNE0</accession>
<feature type="transmembrane region" description="Helical" evidence="13">
    <location>
        <begin position="122"/>
        <end position="145"/>
    </location>
</feature>
<evidence type="ECO:0000256" key="9">
    <source>
        <dbReference type="ARBA" id="ARBA00023065"/>
    </source>
</evidence>
<evidence type="ECO:0000256" key="2">
    <source>
        <dbReference type="ARBA" id="ARBA00006920"/>
    </source>
</evidence>
<keyword evidence="3" id="KW-0813">Transport</keyword>
<evidence type="ECO:0000256" key="7">
    <source>
        <dbReference type="ARBA" id="ARBA00022958"/>
    </source>
</evidence>
<dbReference type="PANTHER" id="PTHR31462:SF5">
    <property type="entry name" value="ENDOSOMAL_LYSOSOMAL PROTON CHANNEL TMEM175"/>
    <property type="match status" value="1"/>
</dbReference>
<comment type="catalytic activity">
    <reaction evidence="12">
        <text>K(+)(in) = K(+)(out)</text>
        <dbReference type="Rhea" id="RHEA:29463"/>
        <dbReference type="ChEBI" id="CHEBI:29103"/>
    </reaction>
</comment>
<proteinExistence type="inferred from homology"/>
<keyword evidence="11" id="KW-0407">Ion channel</keyword>
<evidence type="ECO:0000256" key="10">
    <source>
        <dbReference type="ARBA" id="ARBA00023136"/>
    </source>
</evidence>
<evidence type="ECO:0000256" key="3">
    <source>
        <dbReference type="ARBA" id="ARBA00022448"/>
    </source>
</evidence>
<keyword evidence="15" id="KW-1185">Reference proteome</keyword>
<dbReference type="GO" id="GO:0016020">
    <property type="term" value="C:membrane"/>
    <property type="evidence" value="ECO:0007669"/>
    <property type="project" value="UniProtKB-SubCell"/>
</dbReference>
<sequence length="215" mass="23707">MSITESYRRTIADGSSPERANAFSDAVFAIAMTLLVLEIHVPETDDGDLAASLAALVPSYLTFALSFVVVGAIWMSHHRKFRAIERIDQPILRLNLLMLLVVASLPLPTAILGRFGDEVISVYVYAASIAAIGFLICAMWIYAWHRGFVAASVDVDVFRYVLVQSLPIPGMFLLSIPIALLFGATVAELTWALTLPLSFLITRVYRARRAERHPS</sequence>
<comment type="similarity">
    <text evidence="2">Belongs to the TMEM175 family.</text>
</comment>
<keyword evidence="5 13" id="KW-0812">Transmembrane</keyword>
<evidence type="ECO:0000256" key="5">
    <source>
        <dbReference type="ARBA" id="ARBA00022692"/>
    </source>
</evidence>
<keyword evidence="10 13" id="KW-0472">Membrane</keyword>
<dbReference type="AlphaFoldDB" id="A0A3M8LNE0"/>
<comment type="subcellular location">
    <subcellularLocation>
        <location evidence="1">Membrane</location>
        <topology evidence="1">Multi-pass membrane protein</topology>
    </subcellularLocation>
</comment>
<evidence type="ECO:0000256" key="13">
    <source>
        <dbReference type="SAM" id="Phobius"/>
    </source>
</evidence>
<protein>
    <submittedName>
        <fullName evidence="14">DUF1211 domain-containing protein</fullName>
    </submittedName>
</protein>
<keyword evidence="7" id="KW-0630">Potassium</keyword>
<dbReference type="GO" id="GO:0005267">
    <property type="term" value="F:potassium channel activity"/>
    <property type="evidence" value="ECO:0007669"/>
    <property type="project" value="UniProtKB-KW"/>
</dbReference>
<reference evidence="14 15" key="1">
    <citation type="submission" date="2018-11" db="EMBL/GenBank/DDBJ databases">
        <title>Cryobacterium sp. nov., isolated from rhizosphere soil of lettuce.</title>
        <authorList>
            <person name="Wang Y."/>
        </authorList>
    </citation>
    <scope>NUCLEOTIDE SEQUENCE [LARGE SCALE GENOMIC DNA]</scope>
    <source>
        <strain evidence="14 15">NEAU-85</strain>
    </source>
</reference>
<keyword evidence="4" id="KW-0633">Potassium transport</keyword>
<comment type="caution">
    <text evidence="14">The sequence shown here is derived from an EMBL/GenBank/DDBJ whole genome shotgun (WGS) entry which is preliminary data.</text>
</comment>
<evidence type="ECO:0000256" key="11">
    <source>
        <dbReference type="ARBA" id="ARBA00023303"/>
    </source>
</evidence>
<keyword evidence="9" id="KW-0406">Ion transport</keyword>
<dbReference type="Pfam" id="PF06736">
    <property type="entry name" value="TMEM175"/>
    <property type="match status" value="1"/>
</dbReference>
<dbReference type="InterPro" id="IPR010617">
    <property type="entry name" value="TMEM175-like"/>
</dbReference>
<feature type="transmembrane region" description="Helical" evidence="13">
    <location>
        <begin position="96"/>
        <end position="116"/>
    </location>
</feature>
<keyword evidence="8 13" id="KW-1133">Transmembrane helix</keyword>
<evidence type="ECO:0000256" key="1">
    <source>
        <dbReference type="ARBA" id="ARBA00004141"/>
    </source>
</evidence>
<dbReference type="EMBL" id="RDSR01000002">
    <property type="protein sequence ID" value="RNE67013.1"/>
    <property type="molecule type" value="Genomic_DNA"/>
</dbReference>
<dbReference type="GO" id="GO:0015252">
    <property type="term" value="F:proton channel activity"/>
    <property type="evidence" value="ECO:0007669"/>
    <property type="project" value="InterPro"/>
</dbReference>
<evidence type="ECO:0000256" key="8">
    <source>
        <dbReference type="ARBA" id="ARBA00022989"/>
    </source>
</evidence>
<dbReference type="Proteomes" id="UP000279859">
    <property type="component" value="Unassembled WGS sequence"/>
</dbReference>
<evidence type="ECO:0000256" key="4">
    <source>
        <dbReference type="ARBA" id="ARBA00022538"/>
    </source>
</evidence>
<evidence type="ECO:0000313" key="14">
    <source>
        <dbReference type="EMBL" id="RNE67013.1"/>
    </source>
</evidence>
<keyword evidence="6" id="KW-0631">Potassium channel</keyword>
<organism evidence="14 15">
    <name type="scientific">Cryobacterium tepidiphilum</name>
    <dbReference type="NCBI Taxonomy" id="2486026"/>
    <lineage>
        <taxon>Bacteria</taxon>
        <taxon>Bacillati</taxon>
        <taxon>Actinomycetota</taxon>
        <taxon>Actinomycetes</taxon>
        <taxon>Micrococcales</taxon>
        <taxon>Microbacteriaceae</taxon>
        <taxon>Cryobacterium</taxon>
    </lineage>
</organism>
<gene>
    <name evidence="14" type="ORF">EEJ31_02065</name>
</gene>
<feature type="transmembrane region" description="Helical" evidence="13">
    <location>
        <begin position="157"/>
        <end position="183"/>
    </location>
</feature>
<feature type="transmembrane region" description="Helical" evidence="13">
    <location>
        <begin position="20"/>
        <end position="41"/>
    </location>
</feature>
<dbReference type="PANTHER" id="PTHR31462">
    <property type="entry name" value="ENDOSOMAL/LYSOSOMAL POTASSIUM CHANNEL TMEM175"/>
    <property type="match status" value="1"/>
</dbReference>
<feature type="transmembrane region" description="Helical" evidence="13">
    <location>
        <begin position="189"/>
        <end position="205"/>
    </location>
</feature>
<dbReference type="RefSeq" id="WP_123044626.1">
    <property type="nucleotide sequence ID" value="NZ_RDSR01000002.1"/>
</dbReference>
<evidence type="ECO:0000313" key="15">
    <source>
        <dbReference type="Proteomes" id="UP000279859"/>
    </source>
</evidence>
<dbReference type="OrthoDB" id="7626281at2"/>
<evidence type="ECO:0000256" key="6">
    <source>
        <dbReference type="ARBA" id="ARBA00022826"/>
    </source>
</evidence>